<reference evidence="1" key="2">
    <citation type="submission" date="2025-09" db="UniProtKB">
        <authorList>
            <consortium name="EnsemblPlants"/>
        </authorList>
    </citation>
    <scope>IDENTIFICATION</scope>
</reference>
<name>A0ACD5VVT0_AVESA</name>
<reference evidence="1" key="1">
    <citation type="submission" date="2021-05" db="EMBL/GenBank/DDBJ databases">
        <authorList>
            <person name="Scholz U."/>
            <person name="Mascher M."/>
            <person name="Fiebig A."/>
        </authorList>
    </citation>
    <scope>NUCLEOTIDE SEQUENCE [LARGE SCALE GENOMIC DNA]</scope>
</reference>
<dbReference type="EnsemblPlants" id="AVESA.00010b.r2.3CG0514580.1">
    <property type="protein sequence ID" value="AVESA.00010b.r2.3CG0514580.1.CDS"/>
    <property type="gene ID" value="AVESA.00010b.r2.3CG0514580"/>
</dbReference>
<proteinExistence type="predicted"/>
<evidence type="ECO:0000313" key="1">
    <source>
        <dbReference type="EnsemblPlants" id="AVESA.00010b.r2.3CG0514580.1.CDS"/>
    </source>
</evidence>
<keyword evidence="2" id="KW-1185">Reference proteome</keyword>
<organism evidence="1 2">
    <name type="scientific">Avena sativa</name>
    <name type="common">Oat</name>
    <dbReference type="NCBI Taxonomy" id="4498"/>
    <lineage>
        <taxon>Eukaryota</taxon>
        <taxon>Viridiplantae</taxon>
        <taxon>Streptophyta</taxon>
        <taxon>Embryophyta</taxon>
        <taxon>Tracheophyta</taxon>
        <taxon>Spermatophyta</taxon>
        <taxon>Magnoliopsida</taxon>
        <taxon>Liliopsida</taxon>
        <taxon>Poales</taxon>
        <taxon>Poaceae</taxon>
        <taxon>BOP clade</taxon>
        <taxon>Pooideae</taxon>
        <taxon>Poodae</taxon>
        <taxon>Poeae</taxon>
        <taxon>Poeae Chloroplast Group 1 (Aveneae type)</taxon>
        <taxon>Aveninae</taxon>
        <taxon>Avena</taxon>
    </lineage>
</organism>
<evidence type="ECO:0000313" key="2">
    <source>
        <dbReference type="Proteomes" id="UP001732700"/>
    </source>
</evidence>
<dbReference type="Proteomes" id="UP001732700">
    <property type="component" value="Chromosome 3C"/>
</dbReference>
<sequence>MSQQVSKTLNSFNNPTRAAVYNGSPGRRLCGRGRAKPRPKPASRVTVRADTALLLRARLPSAMDTFFLSHGAPTMCIDETIPARSFFQSWQASGMAGTRAPRAILIVSGHWETDVPTVNVVHGTTDTVYDYEGFPDAMYQVKYPAPGAPDLAKRTKELLEQAGFGPVEEDVGRGLDHGAWLPLMLMYPDAGVPVCQLSVQTARDGTYHYNLGKALAPLRDEGVLVLGSGSATHNISKMEFLQEPMPVPQWAADFDNWLKDSLIEGRYDDVKRYDEKAPYGKVAHPTPEHLYPLHIALGAAGDECKAELIHHSWTNANHSYASYRFIPNK</sequence>
<protein>
    <submittedName>
        <fullName evidence="1">Uncharacterized protein</fullName>
    </submittedName>
</protein>
<accession>A0ACD5VVT0</accession>